<sequence length="86" mass="9100">MPTQFNQVHDVLTQLHKSGVVNLDKSVNDMLSANQALGRLTPGETVATSVIAWDGYGVVIKGNVANVAALGNVADQLRTITTTPKQ</sequence>
<protein>
    <submittedName>
        <fullName evidence="1">Uncharacterized protein</fullName>
    </submittedName>
</protein>
<dbReference type="AlphaFoldDB" id="A0AA41ZDU8"/>
<accession>A0AA41ZDU8</accession>
<reference evidence="1" key="1">
    <citation type="submission" date="2022-06" db="EMBL/GenBank/DDBJ databases">
        <title>Sphingomonas sp. nov. isolated from rhizosphere soil of tomato.</title>
        <authorList>
            <person name="Dong H."/>
            <person name="Gao R."/>
        </authorList>
    </citation>
    <scope>NUCLEOTIDE SEQUENCE</scope>
    <source>
        <strain evidence="1">MMSM24</strain>
    </source>
</reference>
<dbReference type="RefSeq" id="WP_179513980.1">
    <property type="nucleotide sequence ID" value="NZ_JANFAU010000001.1"/>
</dbReference>
<gene>
    <name evidence="1" type="ORF">NEE01_03840</name>
</gene>
<evidence type="ECO:0000313" key="1">
    <source>
        <dbReference type="EMBL" id="MCW6533908.1"/>
    </source>
</evidence>
<evidence type="ECO:0000313" key="2">
    <source>
        <dbReference type="Proteomes" id="UP001165565"/>
    </source>
</evidence>
<dbReference type="Proteomes" id="UP001165565">
    <property type="component" value="Unassembled WGS sequence"/>
</dbReference>
<name>A0AA41ZDU8_9SPHN</name>
<comment type="caution">
    <text evidence="1">The sequence shown here is derived from an EMBL/GenBank/DDBJ whole genome shotgun (WGS) entry which is preliminary data.</text>
</comment>
<dbReference type="EMBL" id="JANFAV010000002">
    <property type="protein sequence ID" value="MCW6533908.1"/>
    <property type="molecule type" value="Genomic_DNA"/>
</dbReference>
<organism evidence="1 2">
    <name type="scientific">Sphingomonas lycopersici</name>
    <dbReference type="NCBI Taxonomy" id="2951807"/>
    <lineage>
        <taxon>Bacteria</taxon>
        <taxon>Pseudomonadati</taxon>
        <taxon>Pseudomonadota</taxon>
        <taxon>Alphaproteobacteria</taxon>
        <taxon>Sphingomonadales</taxon>
        <taxon>Sphingomonadaceae</taxon>
        <taxon>Sphingomonas</taxon>
    </lineage>
</organism>
<keyword evidence="2" id="KW-1185">Reference proteome</keyword>
<proteinExistence type="predicted"/>